<evidence type="ECO:0000313" key="3">
    <source>
        <dbReference type="Proteomes" id="UP000236161"/>
    </source>
</evidence>
<protein>
    <submittedName>
        <fullName evidence="2">DNA polymerase delta catalytic subunit</fullName>
        <ecNumber evidence="2">2.7.7.7</ecNumber>
    </submittedName>
</protein>
<dbReference type="AlphaFoldDB" id="A0A2I0ANP0"/>
<accession>A0A2I0ANP0</accession>
<proteinExistence type="predicted"/>
<dbReference type="STRING" id="1088818.A0A2I0ANP0"/>
<organism evidence="2 3">
    <name type="scientific">Apostasia shenzhenica</name>
    <dbReference type="NCBI Taxonomy" id="1088818"/>
    <lineage>
        <taxon>Eukaryota</taxon>
        <taxon>Viridiplantae</taxon>
        <taxon>Streptophyta</taxon>
        <taxon>Embryophyta</taxon>
        <taxon>Tracheophyta</taxon>
        <taxon>Spermatophyta</taxon>
        <taxon>Magnoliopsida</taxon>
        <taxon>Liliopsida</taxon>
        <taxon>Asparagales</taxon>
        <taxon>Orchidaceae</taxon>
        <taxon>Apostasioideae</taxon>
        <taxon>Apostasia</taxon>
    </lineage>
</organism>
<evidence type="ECO:0000313" key="2">
    <source>
        <dbReference type="EMBL" id="PKA57115.1"/>
    </source>
</evidence>
<gene>
    <name evidence="2" type="primary">POLD1</name>
    <name evidence="2" type="ORF">AXF42_Ash002419</name>
</gene>
<reference evidence="2 3" key="1">
    <citation type="journal article" date="2017" name="Nature">
        <title>The Apostasia genome and the evolution of orchids.</title>
        <authorList>
            <person name="Zhang G.Q."/>
            <person name="Liu K.W."/>
            <person name="Li Z."/>
            <person name="Lohaus R."/>
            <person name="Hsiao Y.Y."/>
            <person name="Niu S.C."/>
            <person name="Wang J.Y."/>
            <person name="Lin Y.C."/>
            <person name="Xu Q."/>
            <person name="Chen L.J."/>
            <person name="Yoshida K."/>
            <person name="Fujiwara S."/>
            <person name="Wang Z.W."/>
            <person name="Zhang Y.Q."/>
            <person name="Mitsuda N."/>
            <person name="Wang M."/>
            <person name="Liu G.H."/>
            <person name="Pecoraro L."/>
            <person name="Huang H.X."/>
            <person name="Xiao X.J."/>
            <person name="Lin M."/>
            <person name="Wu X.Y."/>
            <person name="Wu W.L."/>
            <person name="Chen Y.Y."/>
            <person name="Chang S.B."/>
            <person name="Sakamoto S."/>
            <person name="Ohme-Takagi M."/>
            <person name="Yagi M."/>
            <person name="Zeng S.J."/>
            <person name="Shen C.Y."/>
            <person name="Yeh C.M."/>
            <person name="Luo Y.B."/>
            <person name="Tsai W.C."/>
            <person name="Van de Peer Y."/>
            <person name="Liu Z.J."/>
        </authorList>
    </citation>
    <scope>NUCLEOTIDE SEQUENCE [LARGE SCALE GENOMIC DNA]</scope>
    <source>
        <strain evidence="3">cv. Shenzhen</strain>
        <tissue evidence="2">Stem</tissue>
    </source>
</reference>
<feature type="region of interest" description="Disordered" evidence="1">
    <location>
        <begin position="84"/>
        <end position="132"/>
    </location>
</feature>
<dbReference type="EMBL" id="KZ451969">
    <property type="protein sequence ID" value="PKA57115.1"/>
    <property type="molecule type" value="Genomic_DNA"/>
</dbReference>
<keyword evidence="2" id="KW-0548">Nucleotidyltransferase</keyword>
<sequence>MTTANPKRRGLLVEAPSNPSKKLQSGSSVTGHRSPNFLSPSVGLNGVEDEMMDEDVFLEENLLKYGEDEESLRLLEDEARLSKWKRGAGSDRERRGAAGFPGLRKQWKTAQNRRMTNSTEPRKAEGMTMQQE</sequence>
<feature type="compositionally biased region" description="Basic residues" evidence="1">
    <location>
        <begin position="1"/>
        <end position="10"/>
    </location>
</feature>
<feature type="compositionally biased region" description="Polar residues" evidence="1">
    <location>
        <begin position="17"/>
        <end position="39"/>
    </location>
</feature>
<keyword evidence="2" id="KW-0808">Transferase</keyword>
<dbReference type="Proteomes" id="UP000236161">
    <property type="component" value="Unassembled WGS sequence"/>
</dbReference>
<dbReference type="EC" id="2.7.7.7" evidence="2"/>
<dbReference type="GO" id="GO:0003887">
    <property type="term" value="F:DNA-directed DNA polymerase activity"/>
    <property type="evidence" value="ECO:0007669"/>
    <property type="project" value="UniProtKB-EC"/>
</dbReference>
<feature type="compositionally biased region" description="Polar residues" evidence="1">
    <location>
        <begin position="108"/>
        <end position="119"/>
    </location>
</feature>
<feature type="region of interest" description="Disordered" evidence="1">
    <location>
        <begin position="1"/>
        <end position="46"/>
    </location>
</feature>
<keyword evidence="3" id="KW-1185">Reference proteome</keyword>
<name>A0A2I0ANP0_9ASPA</name>
<evidence type="ECO:0000256" key="1">
    <source>
        <dbReference type="SAM" id="MobiDB-lite"/>
    </source>
</evidence>